<evidence type="ECO:0000259" key="1">
    <source>
        <dbReference type="Pfam" id="PF00884"/>
    </source>
</evidence>
<dbReference type="GO" id="GO:0004065">
    <property type="term" value="F:arylsulfatase activity"/>
    <property type="evidence" value="ECO:0007669"/>
    <property type="project" value="TreeGrafter"/>
</dbReference>
<dbReference type="Proteomes" id="UP000593892">
    <property type="component" value="Chromosome"/>
</dbReference>
<protein>
    <submittedName>
        <fullName evidence="2">Sulfatase-like hydrolase/transferase</fullName>
    </submittedName>
</protein>
<dbReference type="GO" id="GO:0015024">
    <property type="term" value="F:glucuronate-2-sulfatase activity"/>
    <property type="evidence" value="ECO:0007669"/>
    <property type="project" value="TreeGrafter"/>
</dbReference>
<keyword evidence="2" id="KW-0378">Hydrolase</keyword>
<dbReference type="InterPro" id="IPR017850">
    <property type="entry name" value="Alkaline_phosphatase_core_sf"/>
</dbReference>
<name>A0A7S7SKU3_PALFE</name>
<evidence type="ECO:0000313" key="3">
    <source>
        <dbReference type="Proteomes" id="UP000593892"/>
    </source>
</evidence>
<sequence length="467" mass="51913">MQRRDFLQTLPAAAIAAGPAPRYNVLLLMSDEHNPFFSQPYGHSFVTTPNMAKLAQRGTVFQNAYCPSPLCLPSRSSFLSGRRVFDLQTYGNCNVFQVDTPSYGKVLDGQGVHSVHIGKTDVYNQASTLAFSEMIAPGDRARPGDTLVSRVPLDVQKDGEGRGAGFGVTANPFGGDLKKVDLAVDWLSRNAARLGKPWTLAVNLLKPHFPHNVTRELWEQYAEHADLPKHGLDSSGAKYPYAEDLRKFFGTDGYDAETIRSLRRGYYGCITFVDQQLGRLVDTLEKSGQAANTVIAYTSDHGEMLGKFGLWWKRSLYEDSARIPMIVAGPGFQAGQRVRTPVDLHDLRASMFEAAGAKQPAGWCGHPLQSMPKYDEERAVFSEFQGGGTRASAFLIRQGRWKLIFNCAAPHQLFDLDKDPDELNNLAASQPKAVKRLEGELRRICSPEEENRRAEEFTQRQLRALGR</sequence>
<dbReference type="CDD" id="cd16037">
    <property type="entry name" value="sulfatase_like"/>
    <property type="match status" value="1"/>
</dbReference>
<organism evidence="2 3">
    <name type="scientific">Paludibaculum fermentans</name>
    <dbReference type="NCBI Taxonomy" id="1473598"/>
    <lineage>
        <taxon>Bacteria</taxon>
        <taxon>Pseudomonadati</taxon>
        <taxon>Acidobacteriota</taxon>
        <taxon>Terriglobia</taxon>
        <taxon>Bryobacterales</taxon>
        <taxon>Bryobacteraceae</taxon>
        <taxon>Paludibaculum</taxon>
    </lineage>
</organism>
<dbReference type="InterPro" id="IPR000917">
    <property type="entry name" value="Sulfatase_N"/>
</dbReference>
<dbReference type="PANTHER" id="PTHR46615:SF1">
    <property type="entry name" value="ARYLSULFATASE K"/>
    <property type="match status" value="1"/>
</dbReference>
<dbReference type="AlphaFoldDB" id="A0A7S7SKU3"/>
<keyword evidence="3" id="KW-1185">Reference proteome</keyword>
<gene>
    <name evidence="2" type="ORF">IRI77_01710</name>
</gene>
<dbReference type="GO" id="GO:0016740">
    <property type="term" value="F:transferase activity"/>
    <property type="evidence" value="ECO:0007669"/>
    <property type="project" value="UniProtKB-KW"/>
</dbReference>
<proteinExistence type="predicted"/>
<dbReference type="RefSeq" id="WP_194450366.1">
    <property type="nucleotide sequence ID" value="NZ_CP063849.1"/>
</dbReference>
<evidence type="ECO:0000313" key="2">
    <source>
        <dbReference type="EMBL" id="QOY88704.1"/>
    </source>
</evidence>
<dbReference type="EMBL" id="CP063849">
    <property type="protein sequence ID" value="QOY88704.1"/>
    <property type="molecule type" value="Genomic_DNA"/>
</dbReference>
<dbReference type="KEGG" id="pfer:IRI77_01710"/>
<feature type="domain" description="Sulfatase N-terminal" evidence="1">
    <location>
        <begin position="24"/>
        <end position="357"/>
    </location>
</feature>
<reference evidence="2 3" key="1">
    <citation type="submission" date="2020-10" db="EMBL/GenBank/DDBJ databases">
        <title>Complete genome sequence of Paludibaculum fermentans P105T, a facultatively anaerobic acidobacterium capable of dissimilatory Fe(III) reduction.</title>
        <authorList>
            <person name="Dedysh S.N."/>
            <person name="Beletsky A.V."/>
            <person name="Kulichevskaya I.S."/>
            <person name="Mardanov A.V."/>
            <person name="Ravin N.V."/>
        </authorList>
    </citation>
    <scope>NUCLEOTIDE SEQUENCE [LARGE SCALE GENOMIC DNA]</scope>
    <source>
        <strain evidence="2 3">P105</strain>
    </source>
</reference>
<dbReference type="Pfam" id="PF00884">
    <property type="entry name" value="Sulfatase"/>
    <property type="match status" value="1"/>
</dbReference>
<keyword evidence="2" id="KW-0808">Transferase</keyword>
<accession>A0A7S7SKU3</accession>
<dbReference type="Gene3D" id="3.40.720.10">
    <property type="entry name" value="Alkaline Phosphatase, subunit A"/>
    <property type="match status" value="1"/>
</dbReference>
<dbReference type="PANTHER" id="PTHR46615">
    <property type="entry name" value="ARYLSULFATASE K"/>
    <property type="match status" value="1"/>
</dbReference>
<dbReference type="SUPFAM" id="SSF53649">
    <property type="entry name" value="Alkaline phosphatase-like"/>
    <property type="match status" value="1"/>
</dbReference>
<dbReference type="InterPro" id="IPR051849">
    <property type="entry name" value="GAG-degrading_sulfatase"/>
</dbReference>